<reference evidence="3 4" key="1">
    <citation type="submission" date="2019-12" db="EMBL/GenBank/DDBJ databases">
        <title>Rhizobium genotypes associated with high levels of biological nitrogen fixation by grain legumes in a temperate-maritime cropping system.</title>
        <authorList>
            <person name="Maluk M."/>
            <person name="Francesc Ferrando Molina F."/>
            <person name="Lopez Del Egido L."/>
            <person name="Lafos M."/>
            <person name="Langarica-Fuentes A."/>
            <person name="Gebre Yohannes G."/>
            <person name="Young M.W."/>
            <person name="Martin P."/>
            <person name="Gantlett R."/>
            <person name="Kenicer G."/>
            <person name="Hawes C."/>
            <person name="Begg G.S."/>
            <person name="Quilliam R.S."/>
            <person name="Squire G.R."/>
            <person name="Poole P.S."/>
            <person name="Young P.W."/>
            <person name="Iannetta P.M."/>
            <person name="James E.K."/>
        </authorList>
    </citation>
    <scope>NUCLEOTIDE SEQUENCE [LARGE SCALE GENOMIC DNA]</scope>
    <source>
        <strain evidence="3 4">JHI366</strain>
    </source>
</reference>
<protein>
    <submittedName>
        <fullName evidence="3">Ldh family oxidoreductase</fullName>
    </submittedName>
</protein>
<proteinExistence type="inferred from homology"/>
<evidence type="ECO:0000256" key="1">
    <source>
        <dbReference type="ARBA" id="ARBA00006056"/>
    </source>
</evidence>
<evidence type="ECO:0000256" key="2">
    <source>
        <dbReference type="ARBA" id="ARBA00023002"/>
    </source>
</evidence>
<sequence length="361" mass="38260">MPLIDRIALTQFAEQILIRAGMEPDKAETTAAILVEGDMIGHETHGVSLLKWYVEALEDGSLAKSGSYEVVNDRGAAFVWDGKSLPGAWLLTKALDQSCERVRDHGVVTAAIRNCHHTCALSAFMRQVAEQGLIVQLSVSHPAASRVAPYGGTKPLLTPNPMAAGFPTSQDPILIDVSASITTTTMTQNLAKAGKKFPEAWAFTAAGEPTDDPREVTERGGTMMPLGGQLKGHKGFGLGLIVELLGQGLSGKGRANAPPGVFSQSAFIQVIDPAFFAGLDAFTAQSDFLASACRSTPSAPWNNGPVRMPGDSAARRRRAALEEGVSVGDVPWEKLCKHAELLGLRIPDVAVSGTPRLSLIE</sequence>
<name>A0A7K3U803_9HYPH</name>
<dbReference type="PANTHER" id="PTHR11091:SF0">
    <property type="entry name" value="MALATE DEHYDROGENASE"/>
    <property type="match status" value="1"/>
</dbReference>
<dbReference type="InterPro" id="IPR036111">
    <property type="entry name" value="Mal/L-sulfo/L-lacto_DH-like_sf"/>
</dbReference>
<dbReference type="Pfam" id="PF02615">
    <property type="entry name" value="Ldh_2"/>
    <property type="match status" value="1"/>
</dbReference>
<gene>
    <name evidence="3" type="ORF">GR197_04465</name>
</gene>
<accession>A0A7K3U803</accession>
<dbReference type="InterPro" id="IPR003767">
    <property type="entry name" value="Malate/L-lactate_DH-like"/>
</dbReference>
<dbReference type="AlphaFoldDB" id="A0A7K3U803"/>
<dbReference type="InterPro" id="IPR043144">
    <property type="entry name" value="Mal/L-sulf/L-lact_DH-like_ah"/>
</dbReference>
<dbReference type="InterPro" id="IPR043143">
    <property type="entry name" value="Mal/L-sulf/L-lact_DH-like_NADP"/>
</dbReference>
<dbReference type="GO" id="GO:0016491">
    <property type="term" value="F:oxidoreductase activity"/>
    <property type="evidence" value="ECO:0007669"/>
    <property type="project" value="UniProtKB-KW"/>
</dbReference>
<dbReference type="Gene3D" id="1.10.1530.10">
    <property type="match status" value="1"/>
</dbReference>
<dbReference type="PANTHER" id="PTHR11091">
    <property type="entry name" value="OXIDOREDUCTASE-RELATED"/>
    <property type="match status" value="1"/>
</dbReference>
<comment type="caution">
    <text evidence="3">The sequence shown here is derived from an EMBL/GenBank/DDBJ whole genome shotgun (WGS) entry which is preliminary data.</text>
</comment>
<evidence type="ECO:0000313" key="3">
    <source>
        <dbReference type="EMBL" id="NEJ69793.1"/>
    </source>
</evidence>
<evidence type="ECO:0000313" key="4">
    <source>
        <dbReference type="Proteomes" id="UP000471753"/>
    </source>
</evidence>
<dbReference type="EMBL" id="WUFT01000002">
    <property type="protein sequence ID" value="NEJ69793.1"/>
    <property type="molecule type" value="Genomic_DNA"/>
</dbReference>
<dbReference type="Gene3D" id="3.30.1370.60">
    <property type="entry name" value="Hypothetical oxidoreductase yiak, domain 2"/>
    <property type="match status" value="1"/>
</dbReference>
<keyword evidence="2" id="KW-0560">Oxidoreductase</keyword>
<organism evidence="3 4">
    <name type="scientific">Rhizobium phaseoli</name>
    <dbReference type="NCBI Taxonomy" id="396"/>
    <lineage>
        <taxon>Bacteria</taxon>
        <taxon>Pseudomonadati</taxon>
        <taxon>Pseudomonadota</taxon>
        <taxon>Alphaproteobacteria</taxon>
        <taxon>Hyphomicrobiales</taxon>
        <taxon>Rhizobiaceae</taxon>
        <taxon>Rhizobium/Agrobacterium group</taxon>
        <taxon>Rhizobium</taxon>
    </lineage>
</organism>
<dbReference type="Proteomes" id="UP000471753">
    <property type="component" value="Unassembled WGS sequence"/>
</dbReference>
<dbReference type="SUPFAM" id="SSF89733">
    <property type="entry name" value="L-sulfolactate dehydrogenase-like"/>
    <property type="match status" value="1"/>
</dbReference>
<comment type="similarity">
    <text evidence="1">Belongs to the LDH2/MDH2 oxidoreductase family.</text>
</comment>